<comment type="caution">
    <text evidence="1">The sequence shown here is derived from an EMBL/GenBank/DDBJ whole genome shotgun (WGS) entry which is preliminary data.</text>
</comment>
<reference evidence="2" key="1">
    <citation type="journal article" date="2023" name="Commun. Biol.">
        <title>Genome analysis of Parmales, the sister group of diatoms, reveals the evolutionary specialization of diatoms from phago-mixotrophs to photoautotrophs.</title>
        <authorList>
            <person name="Ban H."/>
            <person name="Sato S."/>
            <person name="Yoshikawa S."/>
            <person name="Yamada K."/>
            <person name="Nakamura Y."/>
            <person name="Ichinomiya M."/>
            <person name="Sato N."/>
            <person name="Blanc-Mathieu R."/>
            <person name="Endo H."/>
            <person name="Kuwata A."/>
            <person name="Ogata H."/>
        </authorList>
    </citation>
    <scope>NUCLEOTIDE SEQUENCE [LARGE SCALE GENOMIC DNA]</scope>
    <source>
        <strain evidence="2">NIES 3699</strain>
    </source>
</reference>
<accession>A0A9W7EVD5</accession>
<organism evidence="1 2">
    <name type="scientific">Triparma verrucosa</name>
    <dbReference type="NCBI Taxonomy" id="1606542"/>
    <lineage>
        <taxon>Eukaryota</taxon>
        <taxon>Sar</taxon>
        <taxon>Stramenopiles</taxon>
        <taxon>Ochrophyta</taxon>
        <taxon>Bolidophyceae</taxon>
        <taxon>Parmales</taxon>
        <taxon>Triparmaceae</taxon>
        <taxon>Triparma</taxon>
    </lineage>
</organism>
<dbReference type="SUPFAM" id="SSF51905">
    <property type="entry name" value="FAD/NAD(P)-binding domain"/>
    <property type="match status" value="1"/>
</dbReference>
<protein>
    <submittedName>
        <fullName evidence="1">Uncharacterized protein</fullName>
    </submittedName>
</protein>
<proteinExistence type="predicted"/>
<sequence length="408" mass="43146">MSCAVIGGGPTGFSTLPLLTKRSLHVTLIESSSSLGSGTPFSGSPALGARAMSFDSSHLPTSRLLHSLSSEVDGFSALDDGLLSAGLLSRTVERPQGWNRATGQWEHYTCDSRSIGTVLRGMGGLYVGDDDGDGDGTMDDEGSRSPELLMGTKLVGMERVGDCWRLALLKEEGEEAGPFFRTFDSVILCVPAPSLTSLLDPISTLLLPHTLEVIKRCASKYVTRHSGLVSIPSSSPIHDALISKLKAPYCSSQGTHSGRNEDGVDGVVHELDLTNVSKSIKLISVVAANEQGLTIVLHSAPDVVLDRDVISSFFDSFLKPQKNPPTSPSNFTLQSSSTFTQYPANPSHPITPLSPLREHGCIPLSISPPLIAAGDWTRGTGVTQAAIESGGRAAETAIKIIDGEEIKL</sequence>
<gene>
    <name evidence="1" type="ORF">TrVE_jg8493</name>
</gene>
<name>A0A9W7EVD5_9STRA</name>
<dbReference type="AlphaFoldDB" id="A0A9W7EVD5"/>
<evidence type="ECO:0000313" key="1">
    <source>
        <dbReference type="EMBL" id="GMH93153.1"/>
    </source>
</evidence>
<keyword evidence="2" id="KW-1185">Reference proteome</keyword>
<dbReference type="EMBL" id="BRXX01000135">
    <property type="protein sequence ID" value="GMH93153.1"/>
    <property type="molecule type" value="Genomic_DNA"/>
</dbReference>
<evidence type="ECO:0000313" key="2">
    <source>
        <dbReference type="Proteomes" id="UP001165160"/>
    </source>
</evidence>
<dbReference type="Proteomes" id="UP001165160">
    <property type="component" value="Unassembled WGS sequence"/>
</dbReference>
<dbReference type="InterPro" id="IPR036188">
    <property type="entry name" value="FAD/NAD-bd_sf"/>
</dbReference>